<dbReference type="RefSeq" id="XP_013278430.1">
    <property type="nucleotide sequence ID" value="XM_013422976.1"/>
</dbReference>
<proteinExistence type="predicted"/>
<reference evidence="1 2" key="1">
    <citation type="submission" date="2015-01" db="EMBL/GenBank/DDBJ databases">
        <title>The Genome Sequence of Fonsecaea pedrosoi CBS 271.37.</title>
        <authorList>
            <consortium name="The Broad Institute Genomics Platform"/>
            <person name="Cuomo C."/>
            <person name="de Hoog S."/>
            <person name="Gorbushina A."/>
            <person name="Stielow B."/>
            <person name="Teixiera M."/>
            <person name="Abouelleil A."/>
            <person name="Chapman S.B."/>
            <person name="Priest M."/>
            <person name="Young S.K."/>
            <person name="Wortman J."/>
            <person name="Nusbaum C."/>
            <person name="Birren B."/>
        </authorList>
    </citation>
    <scope>NUCLEOTIDE SEQUENCE [LARGE SCALE GENOMIC DNA]</scope>
    <source>
        <strain evidence="1 2">CBS 271.37</strain>
    </source>
</reference>
<organism evidence="1 2">
    <name type="scientific">Fonsecaea pedrosoi CBS 271.37</name>
    <dbReference type="NCBI Taxonomy" id="1442368"/>
    <lineage>
        <taxon>Eukaryota</taxon>
        <taxon>Fungi</taxon>
        <taxon>Dikarya</taxon>
        <taxon>Ascomycota</taxon>
        <taxon>Pezizomycotina</taxon>
        <taxon>Eurotiomycetes</taxon>
        <taxon>Chaetothyriomycetidae</taxon>
        <taxon>Chaetothyriales</taxon>
        <taxon>Herpotrichiellaceae</taxon>
        <taxon>Fonsecaea</taxon>
    </lineage>
</organism>
<dbReference type="GeneID" id="25310882"/>
<dbReference type="VEuPathDB" id="FungiDB:Z517_11392"/>
<dbReference type="AlphaFoldDB" id="A0A0D2EJR9"/>
<name>A0A0D2EJR9_9EURO</name>
<sequence length="148" mass="16318">MSPSAIASISDSDFLALALGSDQQRPKEDEVIPINPARNGINSRFQDATKNYYGKTDPGNLDSRHWNTGGTNLGGTTMREAHLKVDGGTRSVLGRALRDARSRNELWHKIGAPPTSLYRGDAIRHAVFRRQQCKLAMESFDQMPLLAP</sequence>
<accession>A0A0D2EJR9</accession>
<dbReference type="EMBL" id="KN846976">
    <property type="protein sequence ID" value="KIW74622.1"/>
    <property type="molecule type" value="Genomic_DNA"/>
</dbReference>
<dbReference type="Proteomes" id="UP000053029">
    <property type="component" value="Unassembled WGS sequence"/>
</dbReference>
<evidence type="ECO:0000313" key="2">
    <source>
        <dbReference type="Proteomes" id="UP000053029"/>
    </source>
</evidence>
<protein>
    <submittedName>
        <fullName evidence="1">Uncharacterized protein</fullName>
    </submittedName>
</protein>
<gene>
    <name evidence="1" type="ORF">Z517_11392</name>
</gene>
<evidence type="ECO:0000313" key="1">
    <source>
        <dbReference type="EMBL" id="KIW74622.1"/>
    </source>
</evidence>
<keyword evidence="2" id="KW-1185">Reference proteome</keyword>
<dbReference type="HOGENOM" id="CLU_1758844_0_0_1"/>